<comment type="domain">
    <text evidence="6">Has three domains with a flexible linker between the domains II and III and assumes an 'L' shape. Domain III is highly mobile and contacts RuvB.</text>
</comment>
<dbReference type="InterPro" id="IPR003583">
    <property type="entry name" value="Hlx-hairpin-Hlx_DNA-bd_motif"/>
</dbReference>
<feature type="domain" description="Helix-hairpin-helix DNA-binding motif class 1" evidence="7">
    <location>
        <begin position="108"/>
        <end position="127"/>
    </location>
</feature>
<evidence type="ECO:0000256" key="1">
    <source>
        <dbReference type="ARBA" id="ARBA00022490"/>
    </source>
</evidence>
<keyword evidence="4 6" id="KW-0233">DNA recombination</keyword>
<dbReference type="InterPro" id="IPR012340">
    <property type="entry name" value="NA-bd_OB-fold"/>
</dbReference>
<evidence type="ECO:0000256" key="6">
    <source>
        <dbReference type="HAMAP-Rule" id="MF_00031"/>
    </source>
</evidence>
<dbReference type="GO" id="GO:0006281">
    <property type="term" value="P:DNA repair"/>
    <property type="evidence" value="ECO:0007669"/>
    <property type="project" value="UniProtKB-UniRule"/>
</dbReference>
<keyword evidence="1 6" id="KW-0963">Cytoplasm</keyword>
<dbReference type="GO" id="GO:0005524">
    <property type="term" value="F:ATP binding"/>
    <property type="evidence" value="ECO:0007669"/>
    <property type="project" value="InterPro"/>
</dbReference>
<evidence type="ECO:0000313" key="9">
    <source>
        <dbReference type="Proteomes" id="UP000254266"/>
    </source>
</evidence>
<dbReference type="Pfam" id="PF01330">
    <property type="entry name" value="RuvA_N"/>
    <property type="match status" value="1"/>
</dbReference>
<dbReference type="Gene3D" id="1.10.8.10">
    <property type="entry name" value="DNA helicase RuvA subunit, C-terminal domain"/>
    <property type="match status" value="1"/>
</dbReference>
<dbReference type="GO" id="GO:0009379">
    <property type="term" value="C:Holliday junction helicase complex"/>
    <property type="evidence" value="ECO:0007669"/>
    <property type="project" value="InterPro"/>
</dbReference>
<dbReference type="SUPFAM" id="SSF46929">
    <property type="entry name" value="DNA helicase RuvA subunit, C-terminal domain"/>
    <property type="match status" value="1"/>
</dbReference>
<feature type="region of interest" description="Domain III" evidence="6">
    <location>
        <begin position="153"/>
        <end position="203"/>
    </location>
</feature>
<dbReference type="GO" id="GO:0005737">
    <property type="term" value="C:cytoplasm"/>
    <property type="evidence" value="ECO:0007669"/>
    <property type="project" value="UniProtKB-SubCell"/>
</dbReference>
<comment type="function">
    <text evidence="6">The RuvA-RuvB-RuvC complex processes Holliday junction (HJ) DNA during genetic recombination and DNA repair, while the RuvA-RuvB complex plays an important role in the rescue of blocked DNA replication forks via replication fork reversal (RFR). RuvA specifically binds to HJ cruciform DNA, conferring on it an open structure. The RuvB hexamer acts as an ATP-dependent pump, pulling dsDNA into and through the RuvAB complex. HJ branch migration allows RuvC to scan DNA until it finds its consensus sequence, where it cleaves and resolves the cruciform DNA.</text>
</comment>
<feature type="region of interest" description="Domain I" evidence="6">
    <location>
        <begin position="1"/>
        <end position="64"/>
    </location>
</feature>
<dbReference type="InterPro" id="IPR000085">
    <property type="entry name" value="RuvA"/>
</dbReference>
<dbReference type="Gene3D" id="2.40.50.140">
    <property type="entry name" value="Nucleic acid-binding proteins"/>
    <property type="match status" value="1"/>
</dbReference>
<protein>
    <recommendedName>
        <fullName evidence="6">Holliday junction branch migration complex subunit RuvA</fullName>
    </recommendedName>
</protein>
<accession>A0A370DJ84</accession>
<evidence type="ECO:0000256" key="3">
    <source>
        <dbReference type="ARBA" id="ARBA00023125"/>
    </source>
</evidence>
<keyword evidence="3 6" id="KW-0238">DNA-binding</keyword>
<dbReference type="AlphaFoldDB" id="A0A370DJ84"/>
<keyword evidence="2 6" id="KW-0227">DNA damage</keyword>
<dbReference type="GO" id="GO:0009378">
    <property type="term" value="F:four-way junction helicase activity"/>
    <property type="evidence" value="ECO:0007669"/>
    <property type="project" value="InterPro"/>
</dbReference>
<dbReference type="InterPro" id="IPR011114">
    <property type="entry name" value="RuvA_C"/>
</dbReference>
<evidence type="ECO:0000256" key="4">
    <source>
        <dbReference type="ARBA" id="ARBA00023172"/>
    </source>
</evidence>
<gene>
    <name evidence="6" type="primary">ruvA</name>
    <name evidence="8" type="ORF">DIZ80_05560</name>
</gene>
<feature type="domain" description="Helix-hairpin-helix DNA-binding motif class 1" evidence="7">
    <location>
        <begin position="73"/>
        <end position="92"/>
    </location>
</feature>
<dbReference type="Pfam" id="PF07499">
    <property type="entry name" value="RuvA_C"/>
    <property type="match status" value="1"/>
</dbReference>
<dbReference type="EMBL" id="QFXC01000007">
    <property type="protein sequence ID" value="RDH84931.1"/>
    <property type="molecule type" value="Genomic_DNA"/>
</dbReference>
<dbReference type="GO" id="GO:0000400">
    <property type="term" value="F:four-way junction DNA binding"/>
    <property type="evidence" value="ECO:0007669"/>
    <property type="project" value="UniProtKB-UniRule"/>
</dbReference>
<dbReference type="Pfam" id="PF14520">
    <property type="entry name" value="HHH_5"/>
    <property type="match status" value="1"/>
</dbReference>
<comment type="subunit">
    <text evidence="6">Homotetramer. Forms an RuvA(8)-RuvB(12)-Holliday junction (HJ) complex. HJ DNA is sandwiched between 2 RuvA tetramers; dsDNA enters through RuvA and exits via RuvB. An RuvB hexamer assembles on each DNA strand where it exits the tetramer. Each RuvB hexamer is contacted by two RuvA subunits (via domain III) on 2 adjacent RuvB subunits; this complex drives branch migration. In the full resolvosome a probable DNA-RuvA(4)-RuvB(12)-RuvC(2) complex forms which resolves the HJ.</text>
</comment>
<dbReference type="SMART" id="SM00278">
    <property type="entry name" value="HhH1"/>
    <property type="match status" value="2"/>
</dbReference>
<dbReference type="SUPFAM" id="SSF47781">
    <property type="entry name" value="RuvA domain 2-like"/>
    <property type="match status" value="1"/>
</dbReference>
<comment type="caution">
    <text evidence="8">The sequence shown here is derived from an EMBL/GenBank/DDBJ whole genome shotgun (WGS) entry which is preliminary data.</text>
</comment>
<dbReference type="Gene3D" id="1.10.150.20">
    <property type="entry name" value="5' to 3' exonuclease, C-terminal subdomain"/>
    <property type="match status" value="1"/>
</dbReference>
<evidence type="ECO:0000256" key="5">
    <source>
        <dbReference type="ARBA" id="ARBA00023204"/>
    </source>
</evidence>
<keyword evidence="9" id="KW-1185">Reference proteome</keyword>
<dbReference type="CDD" id="cd14332">
    <property type="entry name" value="UBA_RuvA_C"/>
    <property type="match status" value="1"/>
</dbReference>
<dbReference type="InterPro" id="IPR036267">
    <property type="entry name" value="RuvA_C_sf"/>
</dbReference>
<dbReference type="SUPFAM" id="SSF50249">
    <property type="entry name" value="Nucleic acid-binding proteins"/>
    <property type="match status" value="1"/>
</dbReference>
<keyword evidence="5 6" id="KW-0234">DNA repair</keyword>
<proteinExistence type="inferred from homology"/>
<comment type="subcellular location">
    <subcellularLocation>
        <location evidence="6">Cytoplasm</location>
    </subcellularLocation>
</comment>
<dbReference type="InterPro" id="IPR013849">
    <property type="entry name" value="DNA_helicase_Holl-junc_RuvA_I"/>
</dbReference>
<reference evidence="8 9" key="1">
    <citation type="journal article" date="2018" name="ISME J.">
        <title>Endosymbiont genomes yield clues of tubeworm success.</title>
        <authorList>
            <person name="Li Y."/>
            <person name="Liles M.R."/>
            <person name="Halanych K.M."/>
        </authorList>
    </citation>
    <scope>NUCLEOTIDE SEQUENCE [LARGE SCALE GENOMIC DNA]</scope>
    <source>
        <strain evidence="8">A1464</strain>
    </source>
</reference>
<name>A0A370DJ84_9GAMM</name>
<dbReference type="GO" id="GO:0006310">
    <property type="term" value="P:DNA recombination"/>
    <property type="evidence" value="ECO:0007669"/>
    <property type="project" value="UniProtKB-UniRule"/>
</dbReference>
<comment type="caution">
    <text evidence="6">Lacks conserved residue(s) required for the propagation of feature annotation.</text>
</comment>
<dbReference type="InterPro" id="IPR010994">
    <property type="entry name" value="RuvA_2-like"/>
</dbReference>
<dbReference type="Proteomes" id="UP000254266">
    <property type="component" value="Unassembled WGS sequence"/>
</dbReference>
<dbReference type="HAMAP" id="MF_00031">
    <property type="entry name" value="DNA_HJ_migration_RuvA"/>
    <property type="match status" value="1"/>
</dbReference>
<dbReference type="NCBIfam" id="TIGR00084">
    <property type="entry name" value="ruvA"/>
    <property type="match status" value="1"/>
</dbReference>
<dbReference type="GO" id="GO:0048476">
    <property type="term" value="C:Holliday junction resolvase complex"/>
    <property type="evidence" value="ECO:0007669"/>
    <property type="project" value="UniProtKB-UniRule"/>
</dbReference>
<comment type="similarity">
    <text evidence="6">Belongs to the RuvA family.</text>
</comment>
<sequence length="203" mass="21687">MIGRICGKILEKQPPALLVDVQGVGYEISSPMSTFYQLPNLGEVVTLHTHMVVREDAQLLYGFASLSERSLFRILIKISGVGPKLALTILSGMNADEFIICVQDNDAAALVRLPGVGKKTAERLIIELRDKLKDQPVNVSSPVSTGSASTIASASSPVSDAISALIALGYKAPEASRMVRVVDTNDLGTEEIIRLSLQAAVNK</sequence>
<organism evidence="8 9">
    <name type="scientific">endosymbiont of Galathealinum brachiosum</name>
    <dbReference type="NCBI Taxonomy" id="2200906"/>
    <lineage>
        <taxon>Bacteria</taxon>
        <taxon>Pseudomonadati</taxon>
        <taxon>Pseudomonadota</taxon>
        <taxon>Gammaproteobacteria</taxon>
        <taxon>sulfur-oxidizing symbionts</taxon>
    </lineage>
</organism>
<evidence type="ECO:0000313" key="8">
    <source>
        <dbReference type="EMBL" id="RDH84931.1"/>
    </source>
</evidence>
<evidence type="ECO:0000259" key="7">
    <source>
        <dbReference type="SMART" id="SM00278"/>
    </source>
</evidence>
<evidence type="ECO:0000256" key="2">
    <source>
        <dbReference type="ARBA" id="ARBA00022763"/>
    </source>
</evidence>